<dbReference type="Proteomes" id="UP000499080">
    <property type="component" value="Unassembled WGS sequence"/>
</dbReference>
<proteinExistence type="predicted"/>
<dbReference type="Gene3D" id="3.40.190.10">
    <property type="entry name" value="Periplasmic binding protein-like II"/>
    <property type="match status" value="1"/>
</dbReference>
<keyword evidence="6" id="KW-0406">Ion transport</keyword>
<protein>
    <recommendedName>
        <fullName evidence="12">Ionotropic glutamate receptor L-glutamate and glycine-binding domain-containing protein</fullName>
    </recommendedName>
</protein>
<comment type="caution">
    <text evidence="13">The sequence shown here is derived from an EMBL/GenBank/DDBJ whole genome shotgun (WGS) entry which is preliminary data.</text>
</comment>
<dbReference type="GO" id="GO:0005886">
    <property type="term" value="C:plasma membrane"/>
    <property type="evidence" value="ECO:0007669"/>
    <property type="project" value="UniProtKB-SubCell"/>
</dbReference>
<dbReference type="SUPFAM" id="SSF53850">
    <property type="entry name" value="Periplasmic binding protein-like II"/>
    <property type="match status" value="1"/>
</dbReference>
<dbReference type="PANTHER" id="PTHR42643:SF38">
    <property type="entry name" value="IONOTROPIC RECEPTOR 100A"/>
    <property type="match status" value="1"/>
</dbReference>
<dbReference type="OrthoDB" id="6434995at2759"/>
<keyword evidence="4" id="KW-0812">Transmembrane</keyword>
<evidence type="ECO:0000259" key="12">
    <source>
        <dbReference type="SMART" id="SM00918"/>
    </source>
</evidence>
<feature type="non-terminal residue" evidence="13">
    <location>
        <position position="118"/>
    </location>
</feature>
<dbReference type="PANTHER" id="PTHR42643">
    <property type="entry name" value="IONOTROPIC RECEPTOR 20A-RELATED"/>
    <property type="match status" value="1"/>
</dbReference>
<reference evidence="13 14" key="1">
    <citation type="journal article" date="2019" name="Sci. Rep.">
        <title>Orb-weaving spider Araneus ventricosus genome elucidates the spidroin gene catalogue.</title>
        <authorList>
            <person name="Kono N."/>
            <person name="Nakamura H."/>
            <person name="Ohtoshi R."/>
            <person name="Moran D.A.P."/>
            <person name="Shinohara A."/>
            <person name="Yoshida Y."/>
            <person name="Fujiwara M."/>
            <person name="Mori M."/>
            <person name="Tomita M."/>
            <person name="Arakawa K."/>
        </authorList>
    </citation>
    <scope>NUCLEOTIDE SEQUENCE [LARGE SCALE GENOMIC DNA]</scope>
</reference>
<organism evidence="13 14">
    <name type="scientific">Araneus ventricosus</name>
    <name type="common">Orbweaver spider</name>
    <name type="synonym">Epeira ventricosa</name>
    <dbReference type="NCBI Taxonomy" id="182803"/>
    <lineage>
        <taxon>Eukaryota</taxon>
        <taxon>Metazoa</taxon>
        <taxon>Ecdysozoa</taxon>
        <taxon>Arthropoda</taxon>
        <taxon>Chelicerata</taxon>
        <taxon>Arachnida</taxon>
        <taxon>Araneae</taxon>
        <taxon>Araneomorphae</taxon>
        <taxon>Entelegynae</taxon>
        <taxon>Araneoidea</taxon>
        <taxon>Araneidae</taxon>
        <taxon>Araneus</taxon>
    </lineage>
</organism>
<evidence type="ECO:0000256" key="4">
    <source>
        <dbReference type="ARBA" id="ARBA00022692"/>
    </source>
</evidence>
<evidence type="ECO:0000256" key="2">
    <source>
        <dbReference type="ARBA" id="ARBA00022448"/>
    </source>
</evidence>
<evidence type="ECO:0000256" key="3">
    <source>
        <dbReference type="ARBA" id="ARBA00022475"/>
    </source>
</evidence>
<evidence type="ECO:0000313" key="14">
    <source>
        <dbReference type="Proteomes" id="UP000499080"/>
    </source>
</evidence>
<feature type="domain" description="Ionotropic glutamate receptor L-glutamate and glycine-binding" evidence="12">
    <location>
        <begin position="13"/>
        <end position="76"/>
    </location>
</feature>
<accession>A0A4Y2Q055</accession>
<dbReference type="AlphaFoldDB" id="A0A4Y2Q055"/>
<name>A0A4Y2Q055_ARAVE</name>
<keyword evidence="8" id="KW-0675">Receptor</keyword>
<dbReference type="SMART" id="SM00918">
    <property type="entry name" value="Lig_chan-Glu_bd"/>
    <property type="match status" value="1"/>
</dbReference>
<sequence length="118" mass="13051">MDCPSILRVSVVPMKDLKVHRNEDGNVEFSGLQGRFLSTVLEAMKMPFQLVIAEDREWGRILPNGSWTGIIGNIQKGAADIADSYLGITEQRATVVDFSTVYLTDDITFAIKKPVPVP</sequence>
<evidence type="ECO:0000313" key="13">
    <source>
        <dbReference type="EMBL" id="GBN57508.1"/>
    </source>
</evidence>
<dbReference type="Pfam" id="PF10613">
    <property type="entry name" value="Lig_chan-Glu_bd"/>
    <property type="match status" value="1"/>
</dbReference>
<evidence type="ECO:0000256" key="11">
    <source>
        <dbReference type="ARBA" id="ARBA00023303"/>
    </source>
</evidence>
<keyword evidence="5" id="KW-1133">Transmembrane helix</keyword>
<keyword evidence="2" id="KW-0813">Transport</keyword>
<keyword evidence="9" id="KW-0325">Glycoprotein</keyword>
<dbReference type="InterPro" id="IPR019594">
    <property type="entry name" value="Glu/Gly-bd"/>
</dbReference>
<evidence type="ECO:0000256" key="10">
    <source>
        <dbReference type="ARBA" id="ARBA00023286"/>
    </source>
</evidence>
<dbReference type="EMBL" id="BGPR01136292">
    <property type="protein sequence ID" value="GBN57508.1"/>
    <property type="molecule type" value="Genomic_DNA"/>
</dbReference>
<evidence type="ECO:0000256" key="7">
    <source>
        <dbReference type="ARBA" id="ARBA00023136"/>
    </source>
</evidence>
<evidence type="ECO:0000256" key="8">
    <source>
        <dbReference type="ARBA" id="ARBA00023170"/>
    </source>
</evidence>
<dbReference type="InterPro" id="IPR052192">
    <property type="entry name" value="Insect_Ionotropic_Sensory_Rcpt"/>
</dbReference>
<evidence type="ECO:0000256" key="5">
    <source>
        <dbReference type="ARBA" id="ARBA00022989"/>
    </source>
</evidence>
<keyword evidence="3" id="KW-1003">Cell membrane</keyword>
<keyword evidence="14" id="KW-1185">Reference proteome</keyword>
<evidence type="ECO:0000256" key="6">
    <source>
        <dbReference type="ARBA" id="ARBA00023065"/>
    </source>
</evidence>
<keyword evidence="10" id="KW-1071">Ligand-gated ion channel</keyword>
<keyword evidence="7" id="KW-0472">Membrane</keyword>
<dbReference type="GO" id="GO:0015276">
    <property type="term" value="F:ligand-gated monoatomic ion channel activity"/>
    <property type="evidence" value="ECO:0007669"/>
    <property type="project" value="InterPro"/>
</dbReference>
<evidence type="ECO:0000256" key="1">
    <source>
        <dbReference type="ARBA" id="ARBA00004651"/>
    </source>
</evidence>
<keyword evidence="11" id="KW-0407">Ion channel</keyword>
<evidence type="ECO:0000256" key="9">
    <source>
        <dbReference type="ARBA" id="ARBA00023180"/>
    </source>
</evidence>
<comment type="subcellular location">
    <subcellularLocation>
        <location evidence="1">Cell membrane</location>
        <topology evidence="1">Multi-pass membrane protein</topology>
    </subcellularLocation>
</comment>
<gene>
    <name evidence="13" type="ORF">AVEN_154745_1</name>
</gene>